<proteinExistence type="predicted"/>
<keyword evidence="1" id="KW-0560">Oxidoreductase</keyword>
<dbReference type="RefSeq" id="WP_239114403.1">
    <property type="nucleotide sequence ID" value="NZ_BOOO01000041.1"/>
</dbReference>
<evidence type="ECO:0000256" key="1">
    <source>
        <dbReference type="ARBA" id="ARBA00023002"/>
    </source>
</evidence>
<dbReference type="EMBL" id="BOOO01000041">
    <property type="protein sequence ID" value="GII33580.1"/>
    <property type="molecule type" value="Genomic_DNA"/>
</dbReference>
<organism evidence="3 4">
    <name type="scientific">Planotetraspora mira</name>
    <dbReference type="NCBI Taxonomy" id="58121"/>
    <lineage>
        <taxon>Bacteria</taxon>
        <taxon>Bacillati</taxon>
        <taxon>Actinomycetota</taxon>
        <taxon>Actinomycetes</taxon>
        <taxon>Streptosporangiales</taxon>
        <taxon>Streptosporangiaceae</taxon>
        <taxon>Planotetraspora</taxon>
    </lineage>
</organism>
<dbReference type="PRINTS" id="PR00368">
    <property type="entry name" value="FADPNR"/>
</dbReference>
<dbReference type="GO" id="GO:0016491">
    <property type="term" value="F:oxidoreductase activity"/>
    <property type="evidence" value="ECO:0007669"/>
    <property type="project" value="UniProtKB-KW"/>
</dbReference>
<dbReference type="InterPro" id="IPR036188">
    <property type="entry name" value="FAD/NAD-bd_sf"/>
</dbReference>
<dbReference type="InterPro" id="IPR017224">
    <property type="entry name" value="Opine_Oxase_asu/HCN_bsu"/>
</dbReference>
<dbReference type="InterPro" id="IPR041854">
    <property type="entry name" value="BFD-like_2Fe2S-bd_dom_sf"/>
</dbReference>
<dbReference type="CDD" id="cd19946">
    <property type="entry name" value="GlpA-like_Fer2_BFD-like"/>
    <property type="match status" value="1"/>
</dbReference>
<comment type="caution">
    <text evidence="3">The sequence shown here is derived from an EMBL/GenBank/DDBJ whole genome shotgun (WGS) entry which is preliminary data.</text>
</comment>
<feature type="domain" description="FAD/NAD(P)-binding" evidence="2">
    <location>
        <begin position="5"/>
        <end position="347"/>
    </location>
</feature>
<dbReference type="SUPFAM" id="SSF51905">
    <property type="entry name" value="FAD/NAD(P)-binding domain"/>
    <property type="match status" value="1"/>
</dbReference>
<dbReference type="InterPro" id="IPR051691">
    <property type="entry name" value="Metab_Enz_Cyan_OpOx_G3PDH"/>
</dbReference>
<gene>
    <name evidence="3" type="ORF">Pmi06nite_70220</name>
</gene>
<dbReference type="InterPro" id="IPR023753">
    <property type="entry name" value="FAD/NAD-binding_dom"/>
</dbReference>
<protein>
    <submittedName>
        <fullName evidence="3">FAD/NAD(P)-binding oxidoreductase</fullName>
    </submittedName>
</protein>
<evidence type="ECO:0000313" key="4">
    <source>
        <dbReference type="Proteomes" id="UP000650628"/>
    </source>
</evidence>
<dbReference type="AlphaFoldDB" id="A0A8J3TV97"/>
<dbReference type="PANTHER" id="PTHR42949:SF3">
    <property type="entry name" value="ANAEROBIC GLYCEROL-3-PHOSPHATE DEHYDROGENASE SUBUNIT B"/>
    <property type="match status" value="1"/>
</dbReference>
<dbReference type="PIRSF" id="PIRSF037495">
    <property type="entry name" value="Opine_OX_OoxA/HcnB"/>
    <property type="match status" value="1"/>
</dbReference>
<accession>A0A8J3TV97</accession>
<dbReference type="Gene3D" id="3.50.50.60">
    <property type="entry name" value="FAD/NAD(P)-binding domain"/>
    <property type="match status" value="2"/>
</dbReference>
<dbReference type="Gene3D" id="1.10.10.1100">
    <property type="entry name" value="BFD-like [2Fe-2S]-binding domain"/>
    <property type="match status" value="1"/>
</dbReference>
<dbReference type="PRINTS" id="PR00411">
    <property type="entry name" value="PNDRDTASEI"/>
</dbReference>
<dbReference type="Pfam" id="PF07992">
    <property type="entry name" value="Pyr_redox_2"/>
    <property type="match status" value="1"/>
</dbReference>
<reference evidence="3 4" key="1">
    <citation type="submission" date="2021-01" db="EMBL/GenBank/DDBJ databases">
        <title>Whole genome shotgun sequence of Planotetraspora mira NBRC 15435.</title>
        <authorList>
            <person name="Komaki H."/>
            <person name="Tamura T."/>
        </authorList>
    </citation>
    <scope>NUCLEOTIDE SEQUENCE [LARGE SCALE GENOMIC DNA]</scope>
    <source>
        <strain evidence="3 4">NBRC 15435</strain>
    </source>
</reference>
<sequence>MPYTHDVAVVGAGPAGLAAAVESAEAGLAVALIDGAGQPGGQYWRHYDESHARPGDHRGHHGWPAFTRLRDRLDALTAAGRIHYLPGHQVWLITRDDPGVFTLRVTRSFDGSAGRAAAEVIGGTGTGPNREVAARALILCPGGYDRQLPVPGWDLPGVMAAGGAQALLKGHRTLAGKRAVVAGTGPFLLPVATGLARAGASLAAVVEANGTLGWLRDPLGTVAVPGKGVEALQYAALMARHRIPYRRRTVIREILGENRVEAVRIARVDREGRRAGPDREIAADLVALGWGFTPSLELPLMLGVDTRKDTDGSLVVVVDDLQRSSVDGVYVAGEATGVGGAALAVAEGRLSALALSASLRRPATAAVAGRLQRAIRRGRRFAAAMHRAYPVPGAWTEWLSESTLVCRCEEVSYGDLLHACHDLGAEDPRTLKMLARPGMGWCQGRICGFASAEIASCLSRRETTPEDLRSLSTRSLAFPVTLGELAALTDDTGRPRLNPASEATTERG</sequence>
<dbReference type="Proteomes" id="UP000650628">
    <property type="component" value="Unassembled WGS sequence"/>
</dbReference>
<keyword evidence="4" id="KW-1185">Reference proteome</keyword>
<evidence type="ECO:0000259" key="2">
    <source>
        <dbReference type="Pfam" id="PF07992"/>
    </source>
</evidence>
<evidence type="ECO:0000313" key="3">
    <source>
        <dbReference type="EMBL" id="GII33580.1"/>
    </source>
</evidence>
<dbReference type="PANTHER" id="PTHR42949">
    <property type="entry name" value="ANAEROBIC GLYCEROL-3-PHOSPHATE DEHYDROGENASE SUBUNIT B"/>
    <property type="match status" value="1"/>
</dbReference>
<name>A0A8J3TV97_9ACTN</name>